<feature type="domain" description="DUF3857" evidence="3">
    <location>
        <begin position="68"/>
        <end position="218"/>
    </location>
</feature>
<gene>
    <name evidence="4" type="ORF">MUN68_001425</name>
</gene>
<feature type="domain" description="Transglutaminase-like" evidence="2">
    <location>
        <begin position="327"/>
        <end position="393"/>
    </location>
</feature>
<keyword evidence="5" id="KW-1185">Reference proteome</keyword>
<evidence type="ECO:0000259" key="2">
    <source>
        <dbReference type="Pfam" id="PF01841"/>
    </source>
</evidence>
<feature type="chain" id="PRO_5045426403" evidence="1">
    <location>
        <begin position="19"/>
        <end position="673"/>
    </location>
</feature>
<dbReference type="InterPro" id="IPR024618">
    <property type="entry name" value="DUF3857"/>
</dbReference>
<dbReference type="InterPro" id="IPR002931">
    <property type="entry name" value="Transglutaminase-like"/>
</dbReference>
<dbReference type="Gene3D" id="3.10.620.30">
    <property type="match status" value="1"/>
</dbReference>
<evidence type="ECO:0000313" key="4">
    <source>
        <dbReference type="EMBL" id="WCO02161.1"/>
    </source>
</evidence>
<dbReference type="Gene3D" id="2.60.40.3140">
    <property type="match status" value="1"/>
</dbReference>
<evidence type="ECO:0000259" key="3">
    <source>
        <dbReference type="Pfam" id="PF12969"/>
    </source>
</evidence>
<dbReference type="EMBL" id="CP116221">
    <property type="protein sequence ID" value="WCO02161.1"/>
    <property type="molecule type" value="Genomic_DNA"/>
</dbReference>
<dbReference type="Gene3D" id="2.60.120.1130">
    <property type="match status" value="1"/>
</dbReference>
<name>A0ABY7S128_9FLAO</name>
<organism evidence="4 5">
    <name type="scientific">Psychroserpens ponticola</name>
    <dbReference type="NCBI Taxonomy" id="2932268"/>
    <lineage>
        <taxon>Bacteria</taxon>
        <taxon>Pseudomonadati</taxon>
        <taxon>Bacteroidota</taxon>
        <taxon>Flavobacteriia</taxon>
        <taxon>Flavobacteriales</taxon>
        <taxon>Flavobacteriaceae</taxon>
        <taxon>Psychroserpens</taxon>
    </lineage>
</organism>
<dbReference type="Pfam" id="PF12969">
    <property type="entry name" value="DUF3857"/>
    <property type="match status" value="1"/>
</dbReference>
<evidence type="ECO:0000256" key="1">
    <source>
        <dbReference type="SAM" id="SignalP"/>
    </source>
</evidence>
<keyword evidence="1" id="KW-0732">Signal</keyword>
<protein>
    <submittedName>
        <fullName evidence="4">DUF3857 domain-containing protein</fullName>
    </submittedName>
</protein>
<dbReference type="Pfam" id="PF01841">
    <property type="entry name" value="Transglut_core"/>
    <property type="match status" value="1"/>
</dbReference>
<proteinExistence type="predicted"/>
<sequence>MKKLVIIAVLIIAQTLTAQNYKFGKVSEAELLEKSHPEYPDATAAILYKKQKVKFDYQQGKGFIQNNEIHQRIKIYTKEGFDYATKSISLYVGGNSTSKEEVLGLKAYTYNIEGGKIIKDKLKNDGVFEEETNKYRKTTKFTMPNIKEGCIIEFEYTVQSQLYGIDDIDFQQLIPTKKLDISLNMPEYLVYKTFLNPRASYLPEFVNSKKNRTVTITSKERSKARAGGITEYNTSKITFMDVVVEADLSNIPPLKDENYIDNLRNYQSRLIVELERLEFPGDPIQYFSNTWEKVTKSIYDNSDFGDQLKKKNYYKDELDALLSGVPESDAQQRAALIFNHVKSKVKWNDYYGYTSDEGVVKAYKTGTGNSGDINLMLTSMLRYAGLDANPVLVSTKSNGIPLVPTRKGFNYLISTINIDGNIVLLDATRKFNTANILPTNTLNWLGRLIKEDGSSDWVDLIPKMSSKESVSLNVKLSEDLSASGKVRHQYTDYQAKNIRNKFENHNDDEIIESLEKDKGEIEISEVKLDHMNDVNKPINESYSYVLNNAMEDIGGNLYVTPLLFLANNENPFKDDTRVYPIDFVYPIADKFMVNMMIPEGYAIESLPESVKYQFNGTDGEFTYLAKENGNFIQFIVSLDLNKTLILPSEYEQFKEFYQLMIEKQTEQVVLKKK</sequence>
<feature type="signal peptide" evidence="1">
    <location>
        <begin position="1"/>
        <end position="18"/>
    </location>
</feature>
<dbReference type="Proteomes" id="UP001202717">
    <property type="component" value="Chromosome"/>
</dbReference>
<evidence type="ECO:0000313" key="5">
    <source>
        <dbReference type="Proteomes" id="UP001202717"/>
    </source>
</evidence>
<reference evidence="4 5" key="1">
    <citation type="submission" date="2023-01" db="EMBL/GenBank/DDBJ databases">
        <title>Psychroserpens ponticola sp. nov., isolated from seawater.</title>
        <authorList>
            <person name="Kristyanto S."/>
            <person name="Jung J."/>
            <person name="Kim J.M."/>
            <person name="Jeon C.O."/>
        </authorList>
    </citation>
    <scope>NUCLEOTIDE SEQUENCE [LARGE SCALE GENOMIC DNA]</scope>
    <source>
        <strain evidence="4 5">MSW6</strain>
    </source>
</reference>
<dbReference type="RefSeq" id="WP_249995094.1">
    <property type="nucleotide sequence ID" value="NZ_CP116221.1"/>
</dbReference>
<accession>A0ABY7S128</accession>